<dbReference type="EC" id="5.6.2.3" evidence="1"/>
<dbReference type="SUPFAM" id="SSF52540">
    <property type="entry name" value="P-loop containing nucleoside triphosphate hydrolases"/>
    <property type="match status" value="2"/>
</dbReference>
<dbReference type="GO" id="GO:0005524">
    <property type="term" value="F:ATP binding"/>
    <property type="evidence" value="ECO:0007669"/>
    <property type="project" value="UniProtKB-KW"/>
</dbReference>
<comment type="cofactor">
    <cofactor evidence="1">
        <name>Mg(2+)</name>
        <dbReference type="ChEBI" id="CHEBI:18420"/>
    </cofactor>
</comment>
<feature type="region of interest" description="Disordered" evidence="2">
    <location>
        <begin position="1"/>
        <end position="20"/>
    </location>
</feature>
<reference evidence="6" key="1">
    <citation type="journal article" date="2012" name="Science">
        <title>The Paleozoic origin of enzymatic lignin decomposition reconstructed from 31 fungal genomes.</title>
        <authorList>
            <person name="Floudas D."/>
            <person name="Binder M."/>
            <person name="Riley R."/>
            <person name="Barry K."/>
            <person name="Blanchette R.A."/>
            <person name="Henrissat B."/>
            <person name="Martinez A.T."/>
            <person name="Otillar R."/>
            <person name="Spatafora J.W."/>
            <person name="Yadav J.S."/>
            <person name="Aerts A."/>
            <person name="Benoit I."/>
            <person name="Boyd A."/>
            <person name="Carlson A."/>
            <person name="Copeland A."/>
            <person name="Coutinho P.M."/>
            <person name="de Vries R.P."/>
            <person name="Ferreira P."/>
            <person name="Findley K."/>
            <person name="Foster B."/>
            <person name="Gaskell J."/>
            <person name="Glotzer D."/>
            <person name="Gorecki P."/>
            <person name="Heitman J."/>
            <person name="Hesse C."/>
            <person name="Hori C."/>
            <person name="Igarashi K."/>
            <person name="Jurgens J.A."/>
            <person name="Kallen N."/>
            <person name="Kersten P."/>
            <person name="Kohler A."/>
            <person name="Kuees U."/>
            <person name="Kumar T.K.A."/>
            <person name="Kuo A."/>
            <person name="LaButti K."/>
            <person name="Larrondo L.F."/>
            <person name="Lindquist E."/>
            <person name="Ling A."/>
            <person name="Lombard V."/>
            <person name="Lucas S."/>
            <person name="Lundell T."/>
            <person name="Martin R."/>
            <person name="McLaughlin D.J."/>
            <person name="Morgenstern I."/>
            <person name="Morin E."/>
            <person name="Murat C."/>
            <person name="Nagy L.G."/>
            <person name="Nolan M."/>
            <person name="Ohm R.A."/>
            <person name="Patyshakuliyeva A."/>
            <person name="Rokas A."/>
            <person name="Ruiz-Duenas F.J."/>
            <person name="Sabat G."/>
            <person name="Salamov A."/>
            <person name="Samejima M."/>
            <person name="Schmutz J."/>
            <person name="Slot J.C."/>
            <person name="St John F."/>
            <person name="Stenlid J."/>
            <person name="Sun H."/>
            <person name="Sun S."/>
            <person name="Syed K."/>
            <person name="Tsang A."/>
            <person name="Wiebenga A."/>
            <person name="Young D."/>
            <person name="Pisabarro A."/>
            <person name="Eastwood D.C."/>
            <person name="Martin F."/>
            <person name="Cullen D."/>
            <person name="Grigoriev I.V."/>
            <person name="Hibbett D.S."/>
        </authorList>
    </citation>
    <scope>NUCLEOTIDE SEQUENCE [LARGE SCALE GENOMIC DNA]</scope>
    <source>
        <strain evidence="6">RWD-64-598 SS2</strain>
    </source>
</reference>
<dbReference type="GO" id="GO:0000723">
    <property type="term" value="P:telomere maintenance"/>
    <property type="evidence" value="ECO:0007669"/>
    <property type="project" value="InterPro"/>
</dbReference>
<dbReference type="GeneID" id="19207042"/>
<keyword evidence="3" id="KW-1133">Transmembrane helix</keyword>
<keyword evidence="3" id="KW-0472">Membrane</keyword>
<dbReference type="InterPro" id="IPR010285">
    <property type="entry name" value="DNA_helicase_pif1-like_DEAD"/>
</dbReference>
<keyword evidence="1" id="KW-0347">Helicase</keyword>
<keyword evidence="1" id="KW-0233">DNA recombination</keyword>
<gene>
    <name evidence="5" type="ORF">CONPUDRAFT_45042</name>
</gene>
<dbReference type="InterPro" id="IPR051055">
    <property type="entry name" value="PIF1_helicase"/>
</dbReference>
<dbReference type="Pfam" id="PF05970">
    <property type="entry name" value="PIF1"/>
    <property type="match status" value="1"/>
</dbReference>
<dbReference type="Gene3D" id="3.40.50.300">
    <property type="entry name" value="P-loop containing nucleotide triphosphate hydrolases"/>
    <property type="match status" value="1"/>
</dbReference>
<keyword evidence="1" id="KW-0227">DNA damage</keyword>
<evidence type="ECO:0000259" key="4">
    <source>
        <dbReference type="Pfam" id="PF05970"/>
    </source>
</evidence>
<protein>
    <recommendedName>
        <fullName evidence="1">ATP-dependent DNA helicase</fullName>
        <ecNumber evidence="1">5.6.2.3</ecNumber>
    </recommendedName>
</protein>
<keyword evidence="1" id="KW-0378">Hydrolase</keyword>
<dbReference type="KEGG" id="cput:CONPUDRAFT_45042"/>
<dbReference type="PANTHER" id="PTHR47642">
    <property type="entry name" value="ATP-DEPENDENT DNA HELICASE"/>
    <property type="match status" value="1"/>
</dbReference>
<evidence type="ECO:0000256" key="3">
    <source>
        <dbReference type="SAM" id="Phobius"/>
    </source>
</evidence>
<keyword evidence="1" id="KW-0067">ATP-binding</keyword>
<feature type="transmembrane region" description="Helical" evidence="3">
    <location>
        <begin position="129"/>
        <end position="151"/>
    </location>
</feature>
<keyword evidence="1" id="KW-0234">DNA repair</keyword>
<dbReference type="GO" id="GO:0006281">
    <property type="term" value="P:DNA repair"/>
    <property type="evidence" value="ECO:0007669"/>
    <property type="project" value="UniProtKB-KW"/>
</dbReference>
<evidence type="ECO:0000256" key="2">
    <source>
        <dbReference type="SAM" id="MobiDB-lite"/>
    </source>
</evidence>
<dbReference type="InterPro" id="IPR027417">
    <property type="entry name" value="P-loop_NTPase"/>
</dbReference>
<comment type="similarity">
    <text evidence="1">Belongs to the helicase family.</text>
</comment>
<dbReference type="GO" id="GO:0043139">
    <property type="term" value="F:5'-3' DNA helicase activity"/>
    <property type="evidence" value="ECO:0007669"/>
    <property type="project" value="UniProtKB-EC"/>
</dbReference>
<name>A0A5M3N5Z0_CONPW</name>
<keyword evidence="6" id="KW-1185">Reference proteome</keyword>
<accession>A0A5M3N5Z0</accession>
<dbReference type="GO" id="GO:0006310">
    <property type="term" value="P:DNA recombination"/>
    <property type="evidence" value="ECO:0007669"/>
    <property type="project" value="UniProtKB-KW"/>
</dbReference>
<evidence type="ECO:0000313" key="5">
    <source>
        <dbReference type="EMBL" id="EIW86687.1"/>
    </source>
</evidence>
<dbReference type="OMA" id="ARTHMTE"/>
<comment type="caution">
    <text evidence="5">The sequence shown here is derived from an EMBL/GenBank/DDBJ whole genome shotgun (WGS) entry which is preliminary data.</text>
</comment>
<dbReference type="OrthoDB" id="432234at2759"/>
<dbReference type="PANTHER" id="PTHR47642:SF5">
    <property type="entry name" value="ATP-DEPENDENT DNA HELICASE"/>
    <property type="match status" value="1"/>
</dbReference>
<comment type="catalytic activity">
    <reaction evidence="1">
        <text>ATP + H2O = ADP + phosphate + H(+)</text>
        <dbReference type="Rhea" id="RHEA:13065"/>
        <dbReference type="ChEBI" id="CHEBI:15377"/>
        <dbReference type="ChEBI" id="CHEBI:15378"/>
        <dbReference type="ChEBI" id="CHEBI:30616"/>
        <dbReference type="ChEBI" id="CHEBI:43474"/>
        <dbReference type="ChEBI" id="CHEBI:456216"/>
        <dbReference type="EC" id="5.6.2.3"/>
    </reaction>
</comment>
<keyword evidence="1" id="KW-0547">Nucleotide-binding</keyword>
<feature type="domain" description="DNA helicase Pif1-like DEAD-box helicase" evidence="4">
    <location>
        <begin position="75"/>
        <end position="293"/>
    </location>
</feature>
<dbReference type="Proteomes" id="UP000053558">
    <property type="component" value="Unassembled WGS sequence"/>
</dbReference>
<feature type="compositionally biased region" description="Basic and acidic residues" evidence="2">
    <location>
        <begin position="10"/>
        <end position="20"/>
    </location>
</feature>
<proteinExistence type="inferred from homology"/>
<sequence>MRAQRKRRRPEHEPSNIDDRNVRQRVDEILPQISANRMADGCDSTNIPFDPVMLDESTKAQIMDNIIDAFQLRSNKEQMQAFLMIAEHFLLGKTEQLLMFLSGIGGSGKSHVIRAVVELFRRCGCSERLMLAAPTGAAAVLINGYTIHSLTFLPSGKFRVNHTELEGTWKLTLYLILDEVSMIGAQFLAEISQRMSAAKSWQEGANSLPFGGMNVIFSGDMGQLPQPRALSLYSHKLVSKLRPNLTHANVGQLAMQGICLWRQVHTVVELKQNIRAKKDPDFIALLNRIRVGSPRKFANQEGLPPDHVVLCSRILSTLKATDLLSAHRFRDVPIIVGRKTLRDAINMQKCRALADSLGVPFNWYYSKDRRGRKPLSSDIQKMVWQLDSSSTDDALSKLPLVPNMPVMITENISIGDGIVNGTEGTLVSVKFSTDARGRRFAECVYVKIIGTDIRFHDLDAGIVPVFATSSSFTYQPPHGEKYSVSRTQLPILPAWCMIDYKAQGRTMSCVVVDLTTATSLQNVYVMLSRATSLDNLAILRTFSASKIQQHAAHDLRNELHRIDIAADKSSTDFARTHMTESGLENVCA</sequence>
<evidence type="ECO:0000256" key="1">
    <source>
        <dbReference type="RuleBase" id="RU363044"/>
    </source>
</evidence>
<dbReference type="AlphaFoldDB" id="A0A5M3N5Z0"/>
<keyword evidence="3" id="KW-0812">Transmembrane</keyword>
<organism evidence="5 6">
    <name type="scientific">Coniophora puteana (strain RWD-64-598)</name>
    <name type="common">Brown rot fungus</name>
    <dbReference type="NCBI Taxonomy" id="741705"/>
    <lineage>
        <taxon>Eukaryota</taxon>
        <taxon>Fungi</taxon>
        <taxon>Dikarya</taxon>
        <taxon>Basidiomycota</taxon>
        <taxon>Agaricomycotina</taxon>
        <taxon>Agaricomycetes</taxon>
        <taxon>Agaricomycetidae</taxon>
        <taxon>Boletales</taxon>
        <taxon>Coniophorineae</taxon>
        <taxon>Coniophoraceae</taxon>
        <taxon>Coniophora</taxon>
    </lineage>
</organism>
<evidence type="ECO:0000313" key="6">
    <source>
        <dbReference type="Proteomes" id="UP000053558"/>
    </source>
</evidence>
<dbReference type="GO" id="GO:0016887">
    <property type="term" value="F:ATP hydrolysis activity"/>
    <property type="evidence" value="ECO:0007669"/>
    <property type="project" value="RHEA"/>
</dbReference>
<dbReference type="RefSeq" id="XP_007762491.1">
    <property type="nucleotide sequence ID" value="XM_007764301.1"/>
</dbReference>
<dbReference type="EMBL" id="JH711573">
    <property type="protein sequence ID" value="EIW86687.1"/>
    <property type="molecule type" value="Genomic_DNA"/>
</dbReference>